<name>A0A367GPV0_9SPHI</name>
<dbReference type="RefSeq" id="WP_114004731.1">
    <property type="nucleotide sequence ID" value="NZ_QGDC01000004.1"/>
</dbReference>
<protein>
    <recommendedName>
        <fullName evidence="3">Spore coat protein CotH</fullName>
    </recommendedName>
</protein>
<comment type="caution">
    <text evidence="1">The sequence shown here is derived from an EMBL/GenBank/DDBJ whole genome shotgun (WGS) entry which is preliminary data.</text>
</comment>
<proteinExistence type="predicted"/>
<dbReference type="OrthoDB" id="9803752at2"/>
<evidence type="ECO:0008006" key="3">
    <source>
        <dbReference type="Google" id="ProtNLM"/>
    </source>
</evidence>
<organism evidence="1 2">
    <name type="scientific">Mucilaginibacter hurinus</name>
    <dbReference type="NCBI Taxonomy" id="2201324"/>
    <lineage>
        <taxon>Bacteria</taxon>
        <taxon>Pseudomonadati</taxon>
        <taxon>Bacteroidota</taxon>
        <taxon>Sphingobacteriia</taxon>
        <taxon>Sphingobacteriales</taxon>
        <taxon>Sphingobacteriaceae</taxon>
        <taxon>Mucilaginibacter</taxon>
    </lineage>
</organism>
<dbReference type="AlphaFoldDB" id="A0A367GPV0"/>
<dbReference type="Pfam" id="PF08757">
    <property type="entry name" value="CotH"/>
    <property type="match status" value="1"/>
</dbReference>
<dbReference type="EMBL" id="QGDC01000004">
    <property type="protein sequence ID" value="RCH55108.1"/>
    <property type="molecule type" value="Genomic_DNA"/>
</dbReference>
<dbReference type="InterPro" id="IPR014867">
    <property type="entry name" value="Spore_coat_CotH_CotH2/3/7"/>
</dbReference>
<dbReference type="PANTHER" id="PTHR40050:SF1">
    <property type="entry name" value="INNER SPORE COAT PROTEIN H"/>
    <property type="match status" value="1"/>
</dbReference>
<evidence type="ECO:0000313" key="2">
    <source>
        <dbReference type="Proteomes" id="UP000253209"/>
    </source>
</evidence>
<gene>
    <name evidence="1" type="ORF">DJ568_07915</name>
</gene>
<dbReference type="PANTHER" id="PTHR40050">
    <property type="entry name" value="INNER SPORE COAT PROTEIN H"/>
    <property type="match status" value="1"/>
</dbReference>
<evidence type="ECO:0000313" key="1">
    <source>
        <dbReference type="EMBL" id="RCH55108.1"/>
    </source>
</evidence>
<dbReference type="PROSITE" id="PS51257">
    <property type="entry name" value="PROKAR_LIPOPROTEIN"/>
    <property type="match status" value="1"/>
</dbReference>
<sequence>MRKILLIAFLATAVLSCKKDAVKPSTQTPADDLAINALPTVVLKASHNPGKLTADVNCTFKGSEVSALVPTIDNNKTFVVDFTTGVPNAVVTVNGVVQQSGVTAVDFTNPVTYTVSVNGINRKYKFTLKNFTGIPVLYLNTSGPIVSKDDYVTGTLVVNTNGLYEQPKNNIALQAKGRGNSTWTVPKKPYRLKFDSKAELLGMPAAKNWVLLANYADRTLIRTSLAFEMGRKIGAHFTPQTRFVELVLNGTHLGSYVLTSQVEIHENRVNIAELKETDETGDAITGGYLLEVDFRLDAPLWFRTKKNLPFTLKDPDELTDAQFAYIKDYIQQTEDAIFADNFADPVNGYAKYINVDSFINWYLIEELGLNIDSKDQSSVYYYKDRNGKLGMGPLWDFDISFGNTWLPGNIWYTKGGLWFKRLFQDPAFVKKVRTKWALVKSREKDIYKRIDEMALYMNLSQQKNFEIWPLLKPDGLPLQSRGDYNGEVAYAKEWIGKRILWLDANFAAL</sequence>
<dbReference type="Proteomes" id="UP000253209">
    <property type="component" value="Unassembled WGS sequence"/>
</dbReference>
<keyword evidence="2" id="KW-1185">Reference proteome</keyword>
<accession>A0A367GPV0</accession>
<dbReference type="Gene3D" id="2.60.40.2340">
    <property type="match status" value="1"/>
</dbReference>
<reference evidence="1 2" key="1">
    <citation type="submission" date="2018-05" db="EMBL/GenBank/DDBJ databases">
        <title>Mucilaginibacter hurinus sp. nov., isolated from briquette warehouse soil.</title>
        <authorList>
            <person name="Choi L."/>
        </authorList>
    </citation>
    <scope>NUCLEOTIDE SEQUENCE [LARGE SCALE GENOMIC DNA]</scope>
    <source>
        <strain evidence="1 2">ZR32</strain>
    </source>
</reference>